<name>A0A9X2JU89_9MICO</name>
<reference evidence="1" key="1">
    <citation type="submission" date="2022-06" db="EMBL/GenBank/DDBJ databases">
        <title>Genomic Encyclopedia of Archaeal and Bacterial Type Strains, Phase II (KMG-II): from individual species to whole genera.</title>
        <authorList>
            <person name="Goeker M."/>
        </authorList>
    </citation>
    <scope>NUCLEOTIDE SEQUENCE</scope>
    <source>
        <strain evidence="1">DSM 26652</strain>
    </source>
</reference>
<dbReference type="RefSeq" id="WP_253834486.1">
    <property type="nucleotide sequence ID" value="NZ_JAMTCS010000004.1"/>
</dbReference>
<comment type="caution">
    <text evidence="1">The sequence shown here is derived from an EMBL/GenBank/DDBJ whole genome shotgun (WGS) entry which is preliminary data.</text>
</comment>
<proteinExistence type="predicted"/>
<keyword evidence="2" id="KW-1185">Reference proteome</keyword>
<organism evidence="1 2">
    <name type="scientific">Promicromonospora thailandica</name>
    <dbReference type="NCBI Taxonomy" id="765201"/>
    <lineage>
        <taxon>Bacteria</taxon>
        <taxon>Bacillati</taxon>
        <taxon>Actinomycetota</taxon>
        <taxon>Actinomycetes</taxon>
        <taxon>Micrococcales</taxon>
        <taxon>Promicromonosporaceae</taxon>
        <taxon>Promicromonospora</taxon>
    </lineage>
</organism>
<sequence>MPRTRMLVPLVVVVGTLAMLGLALPPLFLLVDEIAVPPASALPALPDGARVLGQQLGCGSGGCWQEVTVAAPEGMSGDELAEQVLPEGRTSAFRSIVDLRRVSSGVIDADAESARFFVQYDRWID</sequence>
<evidence type="ECO:0000313" key="1">
    <source>
        <dbReference type="EMBL" id="MCP2264270.1"/>
    </source>
</evidence>
<dbReference type="Proteomes" id="UP001139493">
    <property type="component" value="Unassembled WGS sequence"/>
</dbReference>
<accession>A0A9X2JU89</accession>
<evidence type="ECO:0000313" key="2">
    <source>
        <dbReference type="Proteomes" id="UP001139493"/>
    </source>
</evidence>
<dbReference type="AlphaFoldDB" id="A0A9X2JU89"/>
<gene>
    <name evidence="1" type="ORF">APR03_001606</name>
</gene>
<dbReference type="EMBL" id="JAMTCS010000004">
    <property type="protein sequence ID" value="MCP2264270.1"/>
    <property type="molecule type" value="Genomic_DNA"/>
</dbReference>
<protein>
    <submittedName>
        <fullName evidence="1">Uncharacterized protein</fullName>
    </submittedName>
</protein>